<evidence type="ECO:0000256" key="17">
    <source>
        <dbReference type="ARBA" id="ARBA00079584"/>
    </source>
</evidence>
<dbReference type="GO" id="GO:0000408">
    <property type="term" value="C:EKC/KEOPS complex"/>
    <property type="evidence" value="ECO:0007669"/>
    <property type="project" value="TreeGrafter"/>
</dbReference>
<proteinExistence type="inferred from homology"/>
<dbReference type="GO" id="GO:0008033">
    <property type="term" value="P:tRNA processing"/>
    <property type="evidence" value="ECO:0007669"/>
    <property type="project" value="UniProtKB-KW"/>
</dbReference>
<dbReference type="Gene3D" id="3.30.200.20">
    <property type="entry name" value="Phosphorylase Kinase, domain 1"/>
    <property type="match status" value="1"/>
</dbReference>
<evidence type="ECO:0000256" key="15">
    <source>
        <dbReference type="ARBA" id="ARBA00056624"/>
    </source>
</evidence>
<dbReference type="GO" id="GO:0016787">
    <property type="term" value="F:hydrolase activity"/>
    <property type="evidence" value="ECO:0007669"/>
    <property type="project" value="UniProtKB-KW"/>
</dbReference>
<evidence type="ECO:0000256" key="20">
    <source>
        <dbReference type="SAM" id="MobiDB-lite"/>
    </source>
</evidence>
<keyword evidence="6" id="KW-0808">Transferase</keyword>
<evidence type="ECO:0000256" key="1">
    <source>
        <dbReference type="ARBA" id="ARBA00004123"/>
    </source>
</evidence>
<dbReference type="GO" id="GO:0005524">
    <property type="term" value="F:ATP binding"/>
    <property type="evidence" value="ECO:0007669"/>
    <property type="project" value="UniProtKB-KW"/>
</dbReference>
<evidence type="ECO:0000313" key="22">
    <source>
        <dbReference type="Ensembl" id="ENSJHYP00000002679.1"/>
    </source>
</evidence>
<dbReference type="OMA" id="YASNCIY"/>
<feature type="region of interest" description="Disordered" evidence="20">
    <location>
        <begin position="1"/>
        <end position="48"/>
    </location>
</feature>
<dbReference type="PANTHER" id="PTHR12209">
    <property type="entry name" value="NON-SPECIFIC SERINE/THREONINE PROTEIN KINASE"/>
    <property type="match status" value="1"/>
</dbReference>
<organism evidence="22 23">
    <name type="scientific">Junco hyemalis</name>
    <name type="common">Dark-eyed junco</name>
    <dbReference type="NCBI Taxonomy" id="40217"/>
    <lineage>
        <taxon>Eukaryota</taxon>
        <taxon>Metazoa</taxon>
        <taxon>Chordata</taxon>
        <taxon>Craniata</taxon>
        <taxon>Vertebrata</taxon>
        <taxon>Euteleostomi</taxon>
        <taxon>Archelosauria</taxon>
        <taxon>Archosauria</taxon>
        <taxon>Dinosauria</taxon>
        <taxon>Saurischia</taxon>
        <taxon>Theropoda</taxon>
        <taxon>Coelurosauria</taxon>
        <taxon>Aves</taxon>
        <taxon>Neognathae</taxon>
        <taxon>Neoaves</taxon>
        <taxon>Telluraves</taxon>
        <taxon>Australaves</taxon>
        <taxon>Passeriformes</taxon>
        <taxon>Passerellidae</taxon>
        <taxon>Junco</taxon>
    </lineage>
</organism>
<dbReference type="GO" id="GO:0070525">
    <property type="term" value="P:tRNA threonylcarbamoyladenosine metabolic process"/>
    <property type="evidence" value="ECO:0007669"/>
    <property type="project" value="TreeGrafter"/>
</dbReference>
<dbReference type="Proteomes" id="UP000694408">
    <property type="component" value="Unplaced"/>
</dbReference>
<evidence type="ECO:0000256" key="9">
    <source>
        <dbReference type="ARBA" id="ARBA00022777"/>
    </source>
</evidence>
<protein>
    <recommendedName>
        <fullName evidence="3">non-specific serine/threonine protein kinase</fullName>
        <ecNumber evidence="3">2.7.11.1</ecNumber>
    </recommendedName>
    <alternativeName>
        <fullName evidence="17">Nori-2</fullName>
    </alternativeName>
    <alternativeName>
        <fullName evidence="18">TP53-regulating kinase</fullName>
    </alternativeName>
    <alternativeName>
        <fullName evidence="19">p53-related protein kinase</fullName>
    </alternativeName>
</protein>
<evidence type="ECO:0000256" key="18">
    <source>
        <dbReference type="ARBA" id="ARBA00080585"/>
    </source>
</evidence>
<reference evidence="22" key="2">
    <citation type="submission" date="2025-09" db="UniProtKB">
        <authorList>
            <consortium name="Ensembl"/>
        </authorList>
    </citation>
    <scope>IDENTIFICATION</scope>
</reference>
<comment type="similarity">
    <text evidence="2">Belongs to the protein kinase superfamily. BUD32 family.</text>
</comment>
<accession>A0A8C5NJ11</accession>
<reference evidence="22" key="1">
    <citation type="submission" date="2025-08" db="UniProtKB">
        <authorList>
            <consortium name="Ensembl"/>
        </authorList>
    </citation>
    <scope>IDENTIFICATION</scope>
</reference>
<comment type="catalytic activity">
    <reaction evidence="13">
        <text>L-threonyl-[protein] + ATP = O-phospho-L-threonyl-[protein] + ADP + H(+)</text>
        <dbReference type="Rhea" id="RHEA:46608"/>
        <dbReference type="Rhea" id="RHEA-COMP:11060"/>
        <dbReference type="Rhea" id="RHEA-COMP:11605"/>
        <dbReference type="ChEBI" id="CHEBI:15378"/>
        <dbReference type="ChEBI" id="CHEBI:30013"/>
        <dbReference type="ChEBI" id="CHEBI:30616"/>
        <dbReference type="ChEBI" id="CHEBI:61977"/>
        <dbReference type="ChEBI" id="CHEBI:456216"/>
        <dbReference type="EC" id="2.7.11.1"/>
    </reaction>
</comment>
<evidence type="ECO:0000313" key="23">
    <source>
        <dbReference type="Proteomes" id="UP000694408"/>
    </source>
</evidence>
<feature type="domain" description="Protein kinase" evidence="21">
    <location>
        <begin position="165"/>
        <end position="385"/>
    </location>
</feature>
<evidence type="ECO:0000256" key="8">
    <source>
        <dbReference type="ARBA" id="ARBA00022741"/>
    </source>
</evidence>
<dbReference type="InterPro" id="IPR011009">
    <property type="entry name" value="Kinase-like_dom_sf"/>
</dbReference>
<dbReference type="Pfam" id="PF06293">
    <property type="entry name" value="Kdo"/>
    <property type="match status" value="1"/>
</dbReference>
<dbReference type="PANTHER" id="PTHR12209:SF0">
    <property type="entry name" value="EKC_KEOPS COMPLEX SUBUNIT TP53RK"/>
    <property type="match status" value="1"/>
</dbReference>
<keyword evidence="11" id="KW-0067">ATP-binding</keyword>
<evidence type="ECO:0000256" key="10">
    <source>
        <dbReference type="ARBA" id="ARBA00022801"/>
    </source>
</evidence>
<dbReference type="NCBIfam" id="TIGR03724">
    <property type="entry name" value="arch_bud32"/>
    <property type="match status" value="1"/>
</dbReference>
<dbReference type="Gene3D" id="1.10.510.10">
    <property type="entry name" value="Transferase(Phosphotransferase) domain 1"/>
    <property type="match status" value="1"/>
</dbReference>
<dbReference type="EC" id="2.7.11.1" evidence="3"/>
<keyword evidence="23" id="KW-1185">Reference proteome</keyword>
<dbReference type="PROSITE" id="PS50011">
    <property type="entry name" value="PROTEIN_KINASE_DOM"/>
    <property type="match status" value="1"/>
</dbReference>
<keyword evidence="8" id="KW-0547">Nucleotide-binding</keyword>
<keyword evidence="9" id="KW-0418">Kinase</keyword>
<evidence type="ECO:0000256" key="14">
    <source>
        <dbReference type="ARBA" id="ARBA00048679"/>
    </source>
</evidence>
<dbReference type="GO" id="GO:0005829">
    <property type="term" value="C:cytosol"/>
    <property type="evidence" value="ECO:0007669"/>
    <property type="project" value="TreeGrafter"/>
</dbReference>
<sequence length="385" mass="41270">MLGKESNHAAVTQRQAEGSRAPGGSTERGLEVWKEQRRQPQEESGTKRVIAGAAERYSRAALRHFVAFRHLSPSAAEYGRRLPSAAEQAPRACAVCVAAMATAQTEAGGARSVMAGAAGPAAMGDVGPAGLATASLGTAGPAADGAECGAGDAVVAEEPPAPPALPGLRLVQQGAEAHVYRGLFLGRAAVAKLRVPKRYRHPALEERLSRRRMAQEARSLLRCRRAGIPAPAVYFVDYVTNSIYLEDIVDSITVQDHIYSVQKSGNYTSGLRKLAEKMGELLARMHDEDIIHGDLTTANLLLRPPTENLDLVLIDFGLSFISGLPEDKGVDLYVLEKAFISTHPDTEAMFQALLKTYAATSKKSGPVIKKLDEVRLRGRKRSMIG</sequence>
<dbReference type="GO" id="GO:0005634">
    <property type="term" value="C:nucleus"/>
    <property type="evidence" value="ECO:0007669"/>
    <property type="project" value="UniProtKB-SubCell"/>
</dbReference>
<evidence type="ECO:0000256" key="5">
    <source>
        <dbReference type="ARBA" id="ARBA00022553"/>
    </source>
</evidence>
<dbReference type="SUPFAM" id="SSF56112">
    <property type="entry name" value="Protein kinase-like (PK-like)"/>
    <property type="match status" value="1"/>
</dbReference>
<evidence type="ECO:0000256" key="13">
    <source>
        <dbReference type="ARBA" id="ARBA00047899"/>
    </source>
</evidence>
<comment type="subunit">
    <text evidence="16">Component of the EKC/KEOPS complex composed of at least GON7, TP53RK, TPRKB, OSGEP and LAGE3; the whole complex dimerizes.</text>
</comment>
<keyword evidence="5" id="KW-0597">Phosphoprotein</keyword>
<evidence type="ECO:0000256" key="12">
    <source>
        <dbReference type="ARBA" id="ARBA00023242"/>
    </source>
</evidence>
<evidence type="ECO:0000256" key="6">
    <source>
        <dbReference type="ARBA" id="ARBA00022679"/>
    </source>
</evidence>
<evidence type="ECO:0000256" key="3">
    <source>
        <dbReference type="ARBA" id="ARBA00012513"/>
    </source>
</evidence>
<evidence type="ECO:0000256" key="2">
    <source>
        <dbReference type="ARBA" id="ARBA00010630"/>
    </source>
</evidence>
<dbReference type="GO" id="GO:0004674">
    <property type="term" value="F:protein serine/threonine kinase activity"/>
    <property type="evidence" value="ECO:0007669"/>
    <property type="project" value="UniProtKB-KW"/>
</dbReference>
<keyword evidence="10" id="KW-0378">Hydrolase</keyword>
<evidence type="ECO:0000256" key="11">
    <source>
        <dbReference type="ARBA" id="ARBA00022840"/>
    </source>
</evidence>
<keyword evidence="4" id="KW-0723">Serine/threonine-protein kinase</keyword>
<dbReference type="InterPro" id="IPR000719">
    <property type="entry name" value="Prot_kinase_dom"/>
</dbReference>
<evidence type="ECO:0000256" key="19">
    <source>
        <dbReference type="ARBA" id="ARBA00081359"/>
    </source>
</evidence>
<feature type="compositionally biased region" description="Basic and acidic residues" evidence="20">
    <location>
        <begin position="28"/>
        <end position="46"/>
    </location>
</feature>
<dbReference type="FunFam" id="3.30.200.20:FF:000201">
    <property type="entry name" value="TP53-regulating kinase isoform X1"/>
    <property type="match status" value="1"/>
</dbReference>
<comment type="function">
    <text evidence="15">Component of the EKC/KEOPS complex that is required for the formation of a threonylcarbamoyl group on adenosine at position 37 (t(6)A37) in tRNAs that read codons beginning with adenine. The complex is probably involved in the transfer of the threonylcarbamoyl moiety of threonylcarbamoyl-AMP (TC-AMP) to the N6 group of A37. TP53RK has ATPase activity in the context of the EKC/KEOPS complex and likely plays a supporting role to the catalytic subunit OSGEP. Atypical protein kinase that phosphorylates 'Ser-15' of p53/TP53 protein and may therefore participate in its activation.</text>
</comment>
<dbReference type="AlphaFoldDB" id="A0A8C5NJ11"/>
<keyword evidence="12" id="KW-0539">Nucleus</keyword>
<evidence type="ECO:0000256" key="16">
    <source>
        <dbReference type="ARBA" id="ARBA00062157"/>
    </source>
</evidence>
<keyword evidence="7" id="KW-0819">tRNA processing</keyword>
<comment type="subcellular location">
    <subcellularLocation>
        <location evidence="1">Nucleus</location>
    </subcellularLocation>
</comment>
<dbReference type="InterPro" id="IPR008266">
    <property type="entry name" value="Tyr_kinase_AS"/>
</dbReference>
<evidence type="ECO:0000259" key="21">
    <source>
        <dbReference type="PROSITE" id="PS50011"/>
    </source>
</evidence>
<evidence type="ECO:0000256" key="4">
    <source>
        <dbReference type="ARBA" id="ARBA00022527"/>
    </source>
</evidence>
<evidence type="ECO:0000256" key="7">
    <source>
        <dbReference type="ARBA" id="ARBA00022694"/>
    </source>
</evidence>
<dbReference type="FunFam" id="1.10.510.10:FF:000323">
    <property type="entry name" value="TP53-regulating kinase, putative"/>
    <property type="match status" value="1"/>
</dbReference>
<name>A0A8C5NJ11_JUNHY</name>
<dbReference type="Ensembl" id="ENSJHYT00000003307.1">
    <property type="protein sequence ID" value="ENSJHYP00000002679.1"/>
    <property type="gene ID" value="ENSJHYG00000002243.1"/>
</dbReference>
<dbReference type="InterPro" id="IPR022495">
    <property type="entry name" value="Bud32"/>
</dbReference>
<dbReference type="PROSITE" id="PS00109">
    <property type="entry name" value="PROTEIN_KINASE_TYR"/>
    <property type="match status" value="1"/>
</dbReference>
<comment type="catalytic activity">
    <reaction evidence="14">
        <text>L-seryl-[protein] + ATP = O-phospho-L-seryl-[protein] + ADP + H(+)</text>
        <dbReference type="Rhea" id="RHEA:17989"/>
        <dbReference type="Rhea" id="RHEA-COMP:9863"/>
        <dbReference type="Rhea" id="RHEA-COMP:11604"/>
        <dbReference type="ChEBI" id="CHEBI:15378"/>
        <dbReference type="ChEBI" id="CHEBI:29999"/>
        <dbReference type="ChEBI" id="CHEBI:30616"/>
        <dbReference type="ChEBI" id="CHEBI:83421"/>
        <dbReference type="ChEBI" id="CHEBI:456216"/>
        <dbReference type="EC" id="2.7.11.1"/>
    </reaction>
</comment>